<dbReference type="InterPro" id="IPR000182">
    <property type="entry name" value="GNAT_dom"/>
</dbReference>
<dbReference type="PROSITE" id="PS51186">
    <property type="entry name" value="GNAT"/>
    <property type="match status" value="1"/>
</dbReference>
<reference evidence="3" key="1">
    <citation type="submission" date="2016-10" db="EMBL/GenBank/DDBJ databases">
        <authorList>
            <person name="Varghese N."/>
            <person name="Submissions S."/>
        </authorList>
    </citation>
    <scope>NUCLEOTIDE SEQUENCE [LARGE SCALE GENOMIC DNA]</scope>
    <source>
        <strain evidence="3">NRRL B-59562</strain>
    </source>
</reference>
<dbReference type="OrthoDB" id="5948281at2"/>
<dbReference type="InterPro" id="IPR016181">
    <property type="entry name" value="Acyl_CoA_acyltransferase"/>
</dbReference>
<protein>
    <submittedName>
        <fullName evidence="2">Acetyltransferase (GNAT) family protein</fullName>
    </submittedName>
</protein>
<proteinExistence type="predicted"/>
<name>A0A1H2ZPJ2_9PSED</name>
<dbReference type="Pfam" id="PF00583">
    <property type="entry name" value="Acetyltransf_1"/>
    <property type="match status" value="1"/>
</dbReference>
<evidence type="ECO:0000259" key="1">
    <source>
        <dbReference type="PROSITE" id="PS51186"/>
    </source>
</evidence>
<sequence>MKSAMPELLVKSPCECSNIEIAAFIAFVRAGGEVSIQGLVERIRSAAVLVFARVDGLVIGVAALKQPQASYRRRVSSESGAKLPAAEFPYELGWVYVSPESRGKGISLLLSQAVIAASDGACMFATSRTDNIAMHRSLTKAGFVSAGTPFVSGRGKHSLQVFIRHAAQPIIPPDLSRQAAPVR</sequence>
<evidence type="ECO:0000313" key="2">
    <source>
        <dbReference type="EMBL" id="SDX19295.1"/>
    </source>
</evidence>
<dbReference type="GO" id="GO:0016747">
    <property type="term" value="F:acyltransferase activity, transferring groups other than amino-acyl groups"/>
    <property type="evidence" value="ECO:0007669"/>
    <property type="project" value="InterPro"/>
</dbReference>
<dbReference type="CDD" id="cd04301">
    <property type="entry name" value="NAT_SF"/>
    <property type="match status" value="1"/>
</dbReference>
<keyword evidence="3" id="KW-1185">Reference proteome</keyword>
<dbReference type="Proteomes" id="UP000243778">
    <property type="component" value="Unassembled WGS sequence"/>
</dbReference>
<gene>
    <name evidence="2" type="ORF">SAMN05216287_2396</name>
</gene>
<dbReference type="AlphaFoldDB" id="A0A1H2ZPJ2"/>
<dbReference type="EMBL" id="FNNU01000003">
    <property type="protein sequence ID" value="SDX19295.1"/>
    <property type="molecule type" value="Genomic_DNA"/>
</dbReference>
<keyword evidence="2" id="KW-0808">Transferase</keyword>
<accession>A0A1H2ZPJ2</accession>
<dbReference type="SUPFAM" id="SSF55729">
    <property type="entry name" value="Acyl-CoA N-acyltransferases (Nat)"/>
    <property type="match status" value="1"/>
</dbReference>
<feature type="domain" description="N-acetyltransferase" evidence="1">
    <location>
        <begin position="6"/>
        <end position="168"/>
    </location>
</feature>
<dbReference type="STRING" id="1007099.SAMN05216287_2396"/>
<evidence type="ECO:0000313" key="3">
    <source>
        <dbReference type="Proteomes" id="UP000243778"/>
    </source>
</evidence>
<dbReference type="Gene3D" id="3.40.630.30">
    <property type="match status" value="1"/>
</dbReference>
<organism evidence="2 3">
    <name type="scientific">Pseudomonas kuykendallii</name>
    <dbReference type="NCBI Taxonomy" id="1007099"/>
    <lineage>
        <taxon>Bacteria</taxon>
        <taxon>Pseudomonadati</taxon>
        <taxon>Pseudomonadota</taxon>
        <taxon>Gammaproteobacteria</taxon>
        <taxon>Pseudomonadales</taxon>
        <taxon>Pseudomonadaceae</taxon>
        <taxon>Pseudomonas</taxon>
    </lineage>
</organism>